<sequence length="204" mass="21643">MVQLWVASSSGSRPDPIEIRMLQSVDQVGGPERREVAHRIGGRRHRGEPGRQPGEALLPQCPPQAVHTVEVGALVNPEGLPKPDVYRQLSIAQGSRLVFLAGQVARDAEGNKVGEGDFAAQVEQAYLNVAAALAEIGGSFDDVAKLTIYVVDWNEEKYPLLGEGVARAAAKLGVDPVKPITLLGVAALGEPDLMVEVEATAVLD</sequence>
<dbReference type="SUPFAM" id="SSF55298">
    <property type="entry name" value="YjgF-like"/>
    <property type="match status" value="1"/>
</dbReference>
<dbReference type="InterPro" id="IPR035959">
    <property type="entry name" value="RutC-like_sf"/>
</dbReference>
<proteinExistence type="inferred from homology"/>
<dbReference type="PANTHER" id="PTHR11803:SF58">
    <property type="entry name" value="PROTEIN HMF1-RELATED"/>
    <property type="match status" value="1"/>
</dbReference>
<dbReference type="CDD" id="cd00448">
    <property type="entry name" value="YjgF_YER057c_UK114_family"/>
    <property type="match status" value="1"/>
</dbReference>
<dbReference type="Pfam" id="PF01042">
    <property type="entry name" value="Ribonuc_L-PSP"/>
    <property type="match status" value="1"/>
</dbReference>
<comment type="similarity">
    <text evidence="1">Belongs to the RutC family.</text>
</comment>
<dbReference type="PANTHER" id="PTHR11803">
    <property type="entry name" value="2-IMINOBUTANOATE/2-IMINOPROPANOATE DEAMINASE RIDA"/>
    <property type="match status" value="1"/>
</dbReference>
<dbReference type="GO" id="GO:0005829">
    <property type="term" value="C:cytosol"/>
    <property type="evidence" value="ECO:0007669"/>
    <property type="project" value="TreeGrafter"/>
</dbReference>
<evidence type="ECO:0000256" key="2">
    <source>
        <dbReference type="SAM" id="MobiDB-lite"/>
    </source>
</evidence>
<evidence type="ECO:0000313" key="4">
    <source>
        <dbReference type="Proteomes" id="UP000316331"/>
    </source>
</evidence>
<gene>
    <name evidence="3" type="ORF">FB390_6703</name>
</gene>
<feature type="region of interest" description="Disordered" evidence="2">
    <location>
        <begin position="28"/>
        <end position="55"/>
    </location>
</feature>
<comment type="caution">
    <text evidence="3">The sequence shown here is derived from an EMBL/GenBank/DDBJ whole genome shotgun (WGS) entry which is preliminary data.</text>
</comment>
<protein>
    <submittedName>
        <fullName evidence="3">Enamine deaminase RidA (YjgF/YER057c/UK114 family)</fullName>
    </submittedName>
</protein>
<dbReference type="InterPro" id="IPR006175">
    <property type="entry name" value="YjgF/YER057c/UK114"/>
</dbReference>
<dbReference type="GO" id="GO:0019239">
    <property type="term" value="F:deaminase activity"/>
    <property type="evidence" value="ECO:0007669"/>
    <property type="project" value="TreeGrafter"/>
</dbReference>
<dbReference type="AlphaFoldDB" id="A0A543EY67"/>
<name>A0A543EY67_9NOCA</name>
<reference evidence="3 4" key="1">
    <citation type="submission" date="2019-06" db="EMBL/GenBank/DDBJ databases">
        <title>Sequencing the genomes of 1000 actinobacteria strains.</title>
        <authorList>
            <person name="Klenk H.-P."/>
        </authorList>
    </citation>
    <scope>NUCLEOTIDE SEQUENCE [LARGE SCALE GENOMIC DNA]</scope>
    <source>
        <strain evidence="3 4">DSM 103495</strain>
    </source>
</reference>
<dbReference type="Gene3D" id="3.30.1330.40">
    <property type="entry name" value="RutC-like"/>
    <property type="match status" value="1"/>
</dbReference>
<organism evidence="3 4">
    <name type="scientific">Nocardia bhagyanarayanae</name>
    <dbReference type="NCBI Taxonomy" id="1215925"/>
    <lineage>
        <taxon>Bacteria</taxon>
        <taxon>Bacillati</taxon>
        <taxon>Actinomycetota</taxon>
        <taxon>Actinomycetes</taxon>
        <taxon>Mycobacteriales</taxon>
        <taxon>Nocardiaceae</taxon>
        <taxon>Nocardia</taxon>
    </lineage>
</organism>
<dbReference type="Proteomes" id="UP000316331">
    <property type="component" value="Unassembled WGS sequence"/>
</dbReference>
<evidence type="ECO:0000313" key="3">
    <source>
        <dbReference type="EMBL" id="TQM26505.1"/>
    </source>
</evidence>
<keyword evidence="4" id="KW-1185">Reference proteome</keyword>
<accession>A0A543EY67</accession>
<evidence type="ECO:0000256" key="1">
    <source>
        <dbReference type="ARBA" id="ARBA00010552"/>
    </source>
</evidence>
<dbReference type="EMBL" id="VFPG01000002">
    <property type="protein sequence ID" value="TQM26505.1"/>
    <property type="molecule type" value="Genomic_DNA"/>
</dbReference>